<sequence>MTSTRIEPRGSGESSSASLAESVALYEDQYLLVTNKGITIRRYYFPFLSDRFVPWDQIEYVKTAKDLGVKWYEIKEWGSAWSNIWWNCAWRFFRDPFQDGLGLNGMEHILRHNIVVKVTDCRTLPGSCVRNPDEAMTEINRLMQQHHAHSD</sequence>
<organism evidence="1 2">
    <name type="scientific">Coemansia linderi</name>
    <dbReference type="NCBI Taxonomy" id="2663919"/>
    <lineage>
        <taxon>Eukaryota</taxon>
        <taxon>Fungi</taxon>
        <taxon>Fungi incertae sedis</taxon>
        <taxon>Zoopagomycota</taxon>
        <taxon>Kickxellomycotina</taxon>
        <taxon>Kickxellomycetes</taxon>
        <taxon>Kickxellales</taxon>
        <taxon>Kickxellaceae</taxon>
        <taxon>Coemansia</taxon>
    </lineage>
</organism>
<reference evidence="1" key="1">
    <citation type="submission" date="2022-07" db="EMBL/GenBank/DDBJ databases">
        <title>Phylogenomic reconstructions and comparative analyses of Kickxellomycotina fungi.</title>
        <authorList>
            <person name="Reynolds N.K."/>
            <person name="Stajich J.E."/>
            <person name="Barry K."/>
            <person name="Grigoriev I.V."/>
            <person name="Crous P."/>
            <person name="Smith M.E."/>
        </authorList>
    </citation>
    <scope>NUCLEOTIDE SEQUENCE</scope>
    <source>
        <strain evidence="1">BCRC 34191</strain>
    </source>
</reference>
<accession>A0ACC1JWF0</accession>
<proteinExistence type="predicted"/>
<protein>
    <submittedName>
        <fullName evidence="1">Uncharacterized protein</fullName>
    </submittedName>
</protein>
<comment type="caution">
    <text evidence="1">The sequence shown here is derived from an EMBL/GenBank/DDBJ whole genome shotgun (WGS) entry which is preliminary data.</text>
</comment>
<evidence type="ECO:0000313" key="1">
    <source>
        <dbReference type="EMBL" id="KAJ2768627.1"/>
    </source>
</evidence>
<dbReference type="Proteomes" id="UP001140066">
    <property type="component" value="Unassembled WGS sequence"/>
</dbReference>
<name>A0ACC1JWF0_9FUNG</name>
<keyword evidence="2" id="KW-1185">Reference proteome</keyword>
<gene>
    <name evidence="1" type="ORF">GGI18_005555</name>
</gene>
<evidence type="ECO:0000313" key="2">
    <source>
        <dbReference type="Proteomes" id="UP001140066"/>
    </source>
</evidence>
<dbReference type="EMBL" id="JANBUK010003173">
    <property type="protein sequence ID" value="KAJ2768627.1"/>
    <property type="molecule type" value="Genomic_DNA"/>
</dbReference>